<dbReference type="PANTHER" id="PTHR23310">
    <property type="entry name" value="ACYL-COA-BINDING PROTEIN, ACBP"/>
    <property type="match status" value="1"/>
</dbReference>
<reference evidence="3 4" key="1">
    <citation type="submission" date="2019-09" db="EMBL/GenBank/DDBJ databases">
        <title>Hydrogenophaga aromatica sp. nov., isolated from a para-xylene-degrading enrichment culture.</title>
        <authorList>
            <person name="Tancsics A."/>
            <person name="Banerjee S."/>
        </authorList>
    </citation>
    <scope>NUCLEOTIDE SEQUENCE [LARGE SCALE GENOMIC DNA]</scope>
    <source>
        <strain evidence="3 4">D2P1</strain>
    </source>
</reference>
<name>A0A7Y8GZ17_9BURK</name>
<keyword evidence="4" id="KW-1185">Reference proteome</keyword>
<dbReference type="AlphaFoldDB" id="A0A7Y8GZ17"/>
<dbReference type="RefSeq" id="WP_177137366.1">
    <property type="nucleotide sequence ID" value="NZ_VYGV01000016.1"/>
</dbReference>
<protein>
    <submittedName>
        <fullName evidence="3">Acyl-CoA-binding protein</fullName>
    </submittedName>
</protein>
<dbReference type="Gene3D" id="1.20.80.10">
    <property type="match status" value="1"/>
</dbReference>
<feature type="domain" description="ACB" evidence="2">
    <location>
        <begin position="4"/>
        <end position="84"/>
    </location>
</feature>
<dbReference type="Pfam" id="PF00887">
    <property type="entry name" value="ACBP"/>
    <property type="match status" value="1"/>
</dbReference>
<dbReference type="SUPFAM" id="SSF47027">
    <property type="entry name" value="Acyl-CoA binding protein"/>
    <property type="match status" value="1"/>
</dbReference>
<dbReference type="GO" id="GO:0006631">
    <property type="term" value="P:fatty acid metabolic process"/>
    <property type="evidence" value="ECO:0007669"/>
    <property type="project" value="TreeGrafter"/>
</dbReference>
<dbReference type="InterPro" id="IPR000582">
    <property type="entry name" value="Acyl-CoA-binding_protein"/>
</dbReference>
<dbReference type="PRINTS" id="PR00689">
    <property type="entry name" value="ACOABINDINGP"/>
</dbReference>
<dbReference type="PANTHER" id="PTHR23310:SF62">
    <property type="entry name" value="ACYL-COA BINDING PROTEIN 1, ISOFORM A"/>
    <property type="match status" value="1"/>
</dbReference>
<evidence type="ECO:0000256" key="1">
    <source>
        <dbReference type="ARBA" id="ARBA00023121"/>
    </source>
</evidence>
<evidence type="ECO:0000259" key="2">
    <source>
        <dbReference type="PROSITE" id="PS51228"/>
    </source>
</evidence>
<evidence type="ECO:0000313" key="4">
    <source>
        <dbReference type="Proteomes" id="UP000545507"/>
    </source>
</evidence>
<keyword evidence="1" id="KW-0446">Lipid-binding</keyword>
<dbReference type="InterPro" id="IPR035984">
    <property type="entry name" value="Acyl-CoA-binding_sf"/>
</dbReference>
<dbReference type="Proteomes" id="UP000545507">
    <property type="component" value="Unassembled WGS sequence"/>
</dbReference>
<proteinExistence type="predicted"/>
<sequence>MSDLKTRFEAAVANSKNLSERPDNATLLKIYALYKQATTGDNAEKKPGFGDMVGRAKWDAWNNCKGTSSDDAMQQYIDLIESLA</sequence>
<dbReference type="GO" id="GO:0000062">
    <property type="term" value="F:fatty-acyl-CoA binding"/>
    <property type="evidence" value="ECO:0007669"/>
    <property type="project" value="InterPro"/>
</dbReference>
<organism evidence="3 4">
    <name type="scientific">Hydrogenophaga aromaticivorans</name>
    <dbReference type="NCBI Taxonomy" id="2610898"/>
    <lineage>
        <taxon>Bacteria</taxon>
        <taxon>Pseudomonadati</taxon>
        <taxon>Pseudomonadota</taxon>
        <taxon>Betaproteobacteria</taxon>
        <taxon>Burkholderiales</taxon>
        <taxon>Comamonadaceae</taxon>
        <taxon>Hydrogenophaga</taxon>
    </lineage>
</organism>
<accession>A0A7Y8GZ17</accession>
<evidence type="ECO:0000313" key="3">
    <source>
        <dbReference type="EMBL" id="NWF47495.1"/>
    </source>
</evidence>
<dbReference type="InterPro" id="IPR014352">
    <property type="entry name" value="FERM/acyl-CoA-bd_prot_sf"/>
</dbReference>
<comment type="caution">
    <text evidence="3">The sequence shown here is derived from an EMBL/GenBank/DDBJ whole genome shotgun (WGS) entry which is preliminary data.</text>
</comment>
<dbReference type="EMBL" id="VYGV01000016">
    <property type="protein sequence ID" value="NWF47495.1"/>
    <property type="molecule type" value="Genomic_DNA"/>
</dbReference>
<dbReference type="PROSITE" id="PS51228">
    <property type="entry name" value="ACB_2"/>
    <property type="match status" value="1"/>
</dbReference>
<gene>
    <name evidence="3" type="ORF">F3K02_19905</name>
</gene>